<comment type="caution">
    <text evidence="7">The sequence shown here is derived from an EMBL/GenBank/DDBJ whole genome shotgun (WGS) entry which is preliminary data.</text>
</comment>
<evidence type="ECO:0000256" key="6">
    <source>
        <dbReference type="SAM" id="Phobius"/>
    </source>
</evidence>
<evidence type="ECO:0000313" key="8">
    <source>
        <dbReference type="Proteomes" id="UP000824243"/>
    </source>
</evidence>
<keyword evidence="5 6" id="KW-0472">Membrane</keyword>
<dbReference type="AlphaFoldDB" id="A0A9D1VX17"/>
<dbReference type="PANTHER" id="PTHR47089">
    <property type="entry name" value="ABC TRANSPORTER, PERMEASE PROTEIN"/>
    <property type="match status" value="1"/>
</dbReference>
<gene>
    <name evidence="7" type="ORF">H9981_05260</name>
</gene>
<feature type="transmembrane region" description="Helical" evidence="6">
    <location>
        <begin position="130"/>
        <end position="149"/>
    </location>
</feature>
<keyword evidence="3 6" id="KW-0812">Transmembrane</keyword>
<organism evidence="7 8">
    <name type="scientific">Candidatus Mediterraneibacter caccavium</name>
    <dbReference type="NCBI Taxonomy" id="2838661"/>
    <lineage>
        <taxon>Bacteria</taxon>
        <taxon>Bacillati</taxon>
        <taxon>Bacillota</taxon>
        <taxon>Clostridia</taxon>
        <taxon>Lachnospirales</taxon>
        <taxon>Lachnospiraceae</taxon>
        <taxon>Mediterraneibacter</taxon>
    </lineage>
</organism>
<reference evidence="7" key="2">
    <citation type="submission" date="2021-04" db="EMBL/GenBank/DDBJ databases">
        <authorList>
            <person name="Gilroy R."/>
        </authorList>
    </citation>
    <scope>NUCLEOTIDE SEQUENCE</scope>
    <source>
        <strain evidence="7">ChiSjej5B23-15282</strain>
    </source>
</reference>
<dbReference type="Pfam" id="PF02653">
    <property type="entry name" value="BPD_transp_2"/>
    <property type="match status" value="1"/>
</dbReference>
<evidence type="ECO:0000256" key="1">
    <source>
        <dbReference type="ARBA" id="ARBA00004651"/>
    </source>
</evidence>
<dbReference type="CDD" id="cd06580">
    <property type="entry name" value="TM_PBP1_transp_TpRbsC_like"/>
    <property type="match status" value="1"/>
</dbReference>
<feature type="transmembrane region" description="Helical" evidence="6">
    <location>
        <begin position="296"/>
        <end position="317"/>
    </location>
</feature>
<dbReference type="GO" id="GO:0005886">
    <property type="term" value="C:plasma membrane"/>
    <property type="evidence" value="ECO:0007669"/>
    <property type="project" value="UniProtKB-SubCell"/>
</dbReference>
<feature type="transmembrane region" description="Helical" evidence="6">
    <location>
        <begin position="258"/>
        <end position="276"/>
    </location>
</feature>
<protein>
    <submittedName>
        <fullName evidence="7">ABC transporter permease</fullName>
    </submittedName>
</protein>
<evidence type="ECO:0000256" key="2">
    <source>
        <dbReference type="ARBA" id="ARBA00022475"/>
    </source>
</evidence>
<evidence type="ECO:0000256" key="4">
    <source>
        <dbReference type="ARBA" id="ARBA00022989"/>
    </source>
</evidence>
<dbReference type="InterPro" id="IPR001851">
    <property type="entry name" value="ABC_transp_permease"/>
</dbReference>
<dbReference type="PANTHER" id="PTHR47089:SF1">
    <property type="entry name" value="GUANOSINE ABC TRANSPORTER PERMEASE PROTEIN NUPP"/>
    <property type="match status" value="1"/>
</dbReference>
<reference evidence="7" key="1">
    <citation type="journal article" date="2021" name="PeerJ">
        <title>Extensive microbial diversity within the chicken gut microbiome revealed by metagenomics and culture.</title>
        <authorList>
            <person name="Gilroy R."/>
            <person name="Ravi A."/>
            <person name="Getino M."/>
            <person name="Pursley I."/>
            <person name="Horton D.L."/>
            <person name="Alikhan N.F."/>
            <person name="Baker D."/>
            <person name="Gharbi K."/>
            <person name="Hall N."/>
            <person name="Watson M."/>
            <person name="Adriaenssens E.M."/>
            <person name="Foster-Nyarko E."/>
            <person name="Jarju S."/>
            <person name="Secka A."/>
            <person name="Antonio M."/>
            <person name="Oren A."/>
            <person name="Chaudhuri R.R."/>
            <person name="La Ragione R."/>
            <person name="Hildebrand F."/>
            <person name="Pallen M.J."/>
        </authorList>
    </citation>
    <scope>NUCLEOTIDE SEQUENCE</scope>
    <source>
        <strain evidence="7">ChiSjej5B23-15282</strain>
    </source>
</reference>
<name>A0A9D1VX17_9FIRM</name>
<accession>A0A9D1VX17</accession>
<evidence type="ECO:0000256" key="5">
    <source>
        <dbReference type="ARBA" id="ARBA00023136"/>
    </source>
</evidence>
<dbReference type="EMBL" id="DXFA01000094">
    <property type="protein sequence ID" value="HIX48406.1"/>
    <property type="molecule type" value="Genomic_DNA"/>
</dbReference>
<feature type="transmembrane region" description="Helical" evidence="6">
    <location>
        <begin position="337"/>
        <end position="358"/>
    </location>
</feature>
<dbReference type="Proteomes" id="UP000824243">
    <property type="component" value="Unassembled WGS sequence"/>
</dbReference>
<proteinExistence type="predicted"/>
<feature type="transmembrane region" description="Helical" evidence="6">
    <location>
        <begin position="206"/>
        <end position="225"/>
    </location>
</feature>
<evidence type="ECO:0000256" key="3">
    <source>
        <dbReference type="ARBA" id="ARBA00022692"/>
    </source>
</evidence>
<feature type="transmembrane region" description="Helical" evidence="6">
    <location>
        <begin position="161"/>
        <end position="178"/>
    </location>
</feature>
<sequence>MSEHTHTAQAKEPLLRMVRRDAISSRKSWGIRAAAFLLSLVTGGIVILMLGHNPFSVYVSMVKGAWGSKTVIYETVKIAIPLLITAIGISFAFKMKFWNIGGEGQILVGAVAAGAFGLFTAHIFPKLPLVLLMMLAAIVAGGLYGLLPAVCKAKWGTNETLFTLMLNYIALAFIKYLMNGPWKAPGSSYPKIAMLVPGARLTKVLGVHWGWILALILVVASYIYFNKTKQGYEIAVVGESNNTARYAGINVGKVFRRTMFISGALCGLVGMLQFAGSDYTITEGTAGGVGFTAITVAWLAKMNPYGMLVVSVFIAMLERGSNAIQTQFKIPASAADLLIGIILFFMLGCEFFISYRLIRRGKEEHHA</sequence>
<keyword evidence="4 6" id="KW-1133">Transmembrane helix</keyword>
<keyword evidence="2" id="KW-1003">Cell membrane</keyword>
<evidence type="ECO:0000313" key="7">
    <source>
        <dbReference type="EMBL" id="HIX48406.1"/>
    </source>
</evidence>
<comment type="subcellular location">
    <subcellularLocation>
        <location evidence="1">Cell membrane</location>
        <topology evidence="1">Multi-pass membrane protein</topology>
    </subcellularLocation>
</comment>
<feature type="transmembrane region" description="Helical" evidence="6">
    <location>
        <begin position="105"/>
        <end position="124"/>
    </location>
</feature>
<dbReference type="GO" id="GO:0022857">
    <property type="term" value="F:transmembrane transporter activity"/>
    <property type="evidence" value="ECO:0007669"/>
    <property type="project" value="InterPro"/>
</dbReference>
<feature type="transmembrane region" description="Helical" evidence="6">
    <location>
        <begin position="29"/>
        <end position="51"/>
    </location>
</feature>
<feature type="transmembrane region" description="Helical" evidence="6">
    <location>
        <begin position="71"/>
        <end position="93"/>
    </location>
</feature>